<proteinExistence type="predicted"/>
<dbReference type="Gene3D" id="3.30.530.20">
    <property type="match status" value="1"/>
</dbReference>
<dbReference type="RefSeq" id="WP_049698080.1">
    <property type="nucleotide sequence ID" value="NZ_JAQDQF010000002.1"/>
</dbReference>
<protein>
    <submittedName>
        <fullName evidence="1">Polyketide cyclase</fullName>
    </submittedName>
</protein>
<dbReference type="Proteomes" id="UP000037247">
    <property type="component" value="Unassembled WGS sequence"/>
</dbReference>
<dbReference type="EMBL" id="LDTZ01000014">
    <property type="protein sequence ID" value="KNA92877.1"/>
    <property type="molecule type" value="Genomic_DNA"/>
</dbReference>
<keyword evidence="2" id="KW-1185">Reference proteome</keyword>
<dbReference type="InterPro" id="IPR023393">
    <property type="entry name" value="START-like_dom_sf"/>
</dbReference>
<dbReference type="SUPFAM" id="SSF55961">
    <property type="entry name" value="Bet v1-like"/>
    <property type="match status" value="1"/>
</dbReference>
<gene>
    <name evidence="1" type="ORF">ABW18_05110</name>
</gene>
<reference evidence="1 2" key="1">
    <citation type="submission" date="2015-05" db="EMBL/GenBank/DDBJ databases">
        <title>Draft genome sequence of the bacterium Gordonia jacobaea a new member of the Gordonia genus.</title>
        <authorList>
            <person name="Jimenez-Galisteo G."/>
            <person name="Dominguez A."/>
            <person name="Munoz E."/>
            <person name="Vinas M."/>
        </authorList>
    </citation>
    <scope>NUCLEOTIDE SEQUENCE [LARGE SCALE GENOMIC DNA]</scope>
    <source>
        <strain evidence="2">mv1</strain>
    </source>
</reference>
<dbReference type="InterPro" id="IPR019587">
    <property type="entry name" value="Polyketide_cyclase/dehydratase"/>
</dbReference>
<dbReference type="CDD" id="cd07812">
    <property type="entry name" value="SRPBCC"/>
    <property type="match status" value="1"/>
</dbReference>
<comment type="caution">
    <text evidence="1">The sequence shown here is derived from an EMBL/GenBank/DDBJ whole genome shotgun (WGS) entry which is preliminary data.</text>
</comment>
<accession>A0ABR5IH38</accession>
<evidence type="ECO:0000313" key="2">
    <source>
        <dbReference type="Proteomes" id="UP000037247"/>
    </source>
</evidence>
<name>A0ABR5IH38_9ACTN</name>
<dbReference type="Pfam" id="PF10604">
    <property type="entry name" value="Polyketide_cyc2"/>
    <property type="match status" value="1"/>
</dbReference>
<sequence>MPGVSHSAVIDVPRQRVFDYVNDYNNVPGYMFGITRFDPTTDHTSGLGATFNAEMSVGPKVLKSTVETKEWVDGELIALVSVDGFPANTTWRFADADGGTKVEVEFQYKLPGGLSGRALGAILEPFVGQAIKQTDNNLRSQLV</sequence>
<evidence type="ECO:0000313" key="1">
    <source>
        <dbReference type="EMBL" id="KNA92877.1"/>
    </source>
</evidence>
<organism evidence="1 2">
    <name type="scientific">Gordonia jacobaea</name>
    <dbReference type="NCBI Taxonomy" id="122202"/>
    <lineage>
        <taxon>Bacteria</taxon>
        <taxon>Bacillati</taxon>
        <taxon>Actinomycetota</taxon>
        <taxon>Actinomycetes</taxon>
        <taxon>Mycobacteriales</taxon>
        <taxon>Gordoniaceae</taxon>
        <taxon>Gordonia</taxon>
    </lineage>
</organism>